<name>A0A381QND6_9ZZZZ</name>
<proteinExistence type="predicted"/>
<dbReference type="InterPro" id="IPR025511">
    <property type="entry name" value="DUF4398"/>
</dbReference>
<gene>
    <name evidence="2" type="ORF">METZ01_LOCUS33298</name>
</gene>
<sequence>MFNRGILFSLIFLVSCQMSPPIQEMSDARQAILVAQGSGTGNKSTPNIKAAESYLKMAERGLKAGYYSQARNNAIKAKEKALQSLLTLEKIGKEH</sequence>
<dbReference type="Gene3D" id="1.20.1270.390">
    <property type="match status" value="1"/>
</dbReference>
<protein>
    <recommendedName>
        <fullName evidence="1">HEPN domain-containing protein</fullName>
    </recommendedName>
</protein>
<dbReference type="PROSITE" id="PS50910">
    <property type="entry name" value="HEPN"/>
    <property type="match status" value="1"/>
</dbReference>
<reference evidence="2" key="1">
    <citation type="submission" date="2018-05" db="EMBL/GenBank/DDBJ databases">
        <authorList>
            <person name="Lanie J.A."/>
            <person name="Ng W.-L."/>
            <person name="Kazmierczak K.M."/>
            <person name="Andrzejewski T.M."/>
            <person name="Davidsen T.M."/>
            <person name="Wayne K.J."/>
            <person name="Tettelin H."/>
            <person name="Glass J.I."/>
            <person name="Rusch D."/>
            <person name="Podicherti R."/>
            <person name="Tsui H.-C.T."/>
            <person name="Winkler M.E."/>
        </authorList>
    </citation>
    <scope>NUCLEOTIDE SEQUENCE</scope>
</reference>
<dbReference type="EMBL" id="UINC01001427">
    <property type="protein sequence ID" value="SUZ80444.1"/>
    <property type="molecule type" value="Genomic_DNA"/>
</dbReference>
<evidence type="ECO:0000313" key="2">
    <source>
        <dbReference type="EMBL" id="SUZ80444.1"/>
    </source>
</evidence>
<dbReference type="InterPro" id="IPR007842">
    <property type="entry name" value="HEPN_dom"/>
</dbReference>
<dbReference type="Pfam" id="PF14346">
    <property type="entry name" value="DUF4398"/>
    <property type="match status" value="1"/>
</dbReference>
<accession>A0A381QND6</accession>
<dbReference type="AlphaFoldDB" id="A0A381QND6"/>
<feature type="domain" description="HEPN" evidence="1">
    <location>
        <begin position="48"/>
        <end position="95"/>
    </location>
</feature>
<dbReference type="PROSITE" id="PS51257">
    <property type="entry name" value="PROKAR_LIPOPROTEIN"/>
    <property type="match status" value="1"/>
</dbReference>
<evidence type="ECO:0000259" key="1">
    <source>
        <dbReference type="PROSITE" id="PS50910"/>
    </source>
</evidence>
<organism evidence="2">
    <name type="scientific">marine metagenome</name>
    <dbReference type="NCBI Taxonomy" id="408172"/>
    <lineage>
        <taxon>unclassified sequences</taxon>
        <taxon>metagenomes</taxon>
        <taxon>ecological metagenomes</taxon>
    </lineage>
</organism>